<feature type="transmembrane region" description="Helical" evidence="5">
    <location>
        <begin position="182"/>
        <end position="199"/>
    </location>
</feature>
<dbReference type="Gene3D" id="1.20.120.1630">
    <property type="match status" value="1"/>
</dbReference>
<proteinExistence type="predicted"/>
<evidence type="ECO:0000313" key="6">
    <source>
        <dbReference type="EMBL" id="KAA6434090.1"/>
    </source>
</evidence>
<dbReference type="Proteomes" id="UP000323994">
    <property type="component" value="Unassembled WGS sequence"/>
</dbReference>
<dbReference type="PANTHER" id="PTHR12714:SF9">
    <property type="entry name" value="PROTEIN-S-ISOPRENYLCYSTEINE O-METHYLTRANSFERASE"/>
    <property type="match status" value="1"/>
</dbReference>
<evidence type="ECO:0000256" key="4">
    <source>
        <dbReference type="ARBA" id="ARBA00023136"/>
    </source>
</evidence>
<feature type="transmembrane region" description="Helical" evidence="5">
    <location>
        <begin position="112"/>
        <end position="133"/>
    </location>
</feature>
<reference evidence="6 7" key="1">
    <citation type="submission" date="2019-05" db="EMBL/GenBank/DDBJ databases">
        <authorList>
            <person name="Qu J.-H."/>
        </authorList>
    </citation>
    <scope>NUCLEOTIDE SEQUENCE [LARGE SCALE GENOMIC DNA]</scope>
    <source>
        <strain evidence="6 7">NS28</strain>
    </source>
</reference>
<dbReference type="RefSeq" id="WP_139014257.1">
    <property type="nucleotide sequence ID" value="NZ_VBSN01000069.1"/>
</dbReference>
<gene>
    <name evidence="6" type="ORF">FEM33_22680</name>
</gene>
<comment type="subcellular location">
    <subcellularLocation>
        <location evidence="1">Endomembrane system</location>
        <topology evidence="1">Multi-pass membrane protein</topology>
    </subcellularLocation>
</comment>
<keyword evidence="6" id="KW-0808">Transferase</keyword>
<accession>A0A5M8QGP4</accession>
<feature type="transmembrane region" description="Helical" evidence="5">
    <location>
        <begin position="41"/>
        <end position="69"/>
    </location>
</feature>
<dbReference type="GO" id="GO:0012505">
    <property type="term" value="C:endomembrane system"/>
    <property type="evidence" value="ECO:0007669"/>
    <property type="project" value="UniProtKB-SubCell"/>
</dbReference>
<keyword evidence="2 5" id="KW-0812">Transmembrane</keyword>
<keyword evidence="4 5" id="KW-0472">Membrane</keyword>
<evidence type="ECO:0000256" key="2">
    <source>
        <dbReference type="ARBA" id="ARBA00022692"/>
    </source>
</evidence>
<keyword evidence="3 5" id="KW-1133">Transmembrane helix</keyword>
<evidence type="ECO:0000256" key="3">
    <source>
        <dbReference type="ARBA" id="ARBA00022989"/>
    </source>
</evidence>
<dbReference type="GO" id="GO:0032259">
    <property type="term" value="P:methylation"/>
    <property type="evidence" value="ECO:0007669"/>
    <property type="project" value="UniProtKB-KW"/>
</dbReference>
<dbReference type="Pfam" id="PF04191">
    <property type="entry name" value="PEMT"/>
    <property type="match status" value="1"/>
</dbReference>
<evidence type="ECO:0000256" key="1">
    <source>
        <dbReference type="ARBA" id="ARBA00004127"/>
    </source>
</evidence>
<name>A0A5M8QGP4_9BACT</name>
<keyword evidence="7" id="KW-1185">Reference proteome</keyword>
<dbReference type="OrthoDB" id="9809773at2"/>
<protein>
    <submittedName>
        <fullName evidence="6">Isoprenylcysteine carboxylmethyltransferase family protein</fullName>
    </submittedName>
</protein>
<dbReference type="InterPro" id="IPR007318">
    <property type="entry name" value="Phopholipid_MeTrfase"/>
</dbReference>
<comment type="caution">
    <text evidence="6">The sequence shown here is derived from an EMBL/GenBank/DDBJ whole genome shotgun (WGS) entry which is preliminary data.</text>
</comment>
<keyword evidence="6" id="KW-0489">Methyltransferase</keyword>
<organism evidence="6 7">
    <name type="scientific">Dyadobacter flavalbus</name>
    <dbReference type="NCBI Taxonomy" id="2579942"/>
    <lineage>
        <taxon>Bacteria</taxon>
        <taxon>Pseudomonadati</taxon>
        <taxon>Bacteroidota</taxon>
        <taxon>Cytophagia</taxon>
        <taxon>Cytophagales</taxon>
        <taxon>Spirosomataceae</taxon>
        <taxon>Dyadobacter</taxon>
    </lineage>
</organism>
<feature type="transmembrane region" description="Helical" evidence="5">
    <location>
        <begin position="211"/>
        <end position="228"/>
    </location>
</feature>
<evidence type="ECO:0000313" key="7">
    <source>
        <dbReference type="Proteomes" id="UP000323994"/>
    </source>
</evidence>
<dbReference type="GO" id="GO:0008168">
    <property type="term" value="F:methyltransferase activity"/>
    <property type="evidence" value="ECO:0007669"/>
    <property type="project" value="UniProtKB-KW"/>
</dbReference>
<sequence length="242" mass="27862">MIAIGNFFFRFRNVLFIFLYLLLFIPSPMLFTPETFGEKYYLLPIILGLLVTFSGELIRGITIGLAYIIRGGKDKKVYAEKLVTEGIFRHCRNPLYVGNILMLLGVGILSNSLLYVAVVMPLFLFIYQAIVLAEENFLRNKFGAQFDSYCARVNRWLINFSGIGATFNGMRFNYKRWLLKEYNTLFVWMTGIVAILLFKYPQLVPDEENRVKTFVIIVLLLGAVYGYIKYLKKSGRMTDAVA</sequence>
<dbReference type="PANTHER" id="PTHR12714">
    <property type="entry name" value="PROTEIN-S ISOPRENYLCYSTEINE O-METHYLTRANSFERASE"/>
    <property type="match status" value="1"/>
</dbReference>
<evidence type="ECO:0000256" key="5">
    <source>
        <dbReference type="SAM" id="Phobius"/>
    </source>
</evidence>
<dbReference type="AlphaFoldDB" id="A0A5M8QGP4"/>
<dbReference type="EMBL" id="VBSN01000069">
    <property type="protein sequence ID" value="KAA6434090.1"/>
    <property type="molecule type" value="Genomic_DNA"/>
</dbReference>